<evidence type="ECO:0000313" key="2">
    <source>
        <dbReference type="EMBL" id="KFZ37252.1"/>
    </source>
</evidence>
<feature type="domain" description="EthD" evidence="1">
    <location>
        <begin position="17"/>
        <end position="94"/>
    </location>
</feature>
<protein>
    <submittedName>
        <fullName evidence="2">Ethyl tert-butyl ether degradation protein EthD</fullName>
    </submittedName>
</protein>
<dbReference type="SUPFAM" id="SSF54909">
    <property type="entry name" value="Dimeric alpha+beta barrel"/>
    <property type="match status" value="1"/>
</dbReference>
<dbReference type="RefSeq" id="WP_037442920.1">
    <property type="nucleotide sequence ID" value="NZ_JPEO01000007.1"/>
</dbReference>
<dbReference type="GO" id="GO:0016491">
    <property type="term" value="F:oxidoreductase activity"/>
    <property type="evidence" value="ECO:0007669"/>
    <property type="project" value="InterPro"/>
</dbReference>
<sequence>MTTANGFKHVGLITKHAGQSFEEFVDYWLKVHSELAVHVPGLRKYTVNPIDRRLYPDSPIDGFSELWFDSLEAAQAAFESDAAKKTFADVPNFAANVAVTYITEIQKV</sequence>
<keyword evidence="3" id="KW-1185">Reference proteome</keyword>
<proteinExistence type="predicted"/>
<name>A0A094JDE6_9GAMM</name>
<organism evidence="2 3">
    <name type="scientific">Shewanella mangrovi</name>
    <dbReference type="NCBI Taxonomy" id="1515746"/>
    <lineage>
        <taxon>Bacteria</taxon>
        <taxon>Pseudomonadati</taxon>
        <taxon>Pseudomonadota</taxon>
        <taxon>Gammaproteobacteria</taxon>
        <taxon>Alteromonadales</taxon>
        <taxon>Shewanellaceae</taxon>
        <taxon>Shewanella</taxon>
    </lineage>
</organism>
<comment type="caution">
    <text evidence="2">The sequence shown here is derived from an EMBL/GenBank/DDBJ whole genome shotgun (WGS) entry which is preliminary data.</text>
</comment>
<dbReference type="NCBIfam" id="TIGR02118">
    <property type="entry name" value="EthD family reductase"/>
    <property type="match status" value="1"/>
</dbReference>
<dbReference type="InterPro" id="IPR011008">
    <property type="entry name" value="Dimeric_a/b-barrel"/>
</dbReference>
<dbReference type="EMBL" id="JPEO01000007">
    <property type="protein sequence ID" value="KFZ37252.1"/>
    <property type="molecule type" value="Genomic_DNA"/>
</dbReference>
<dbReference type="eggNOG" id="ENOG5031I3P">
    <property type="taxonomic scope" value="Bacteria"/>
</dbReference>
<dbReference type="Pfam" id="PF07110">
    <property type="entry name" value="EthD"/>
    <property type="match status" value="1"/>
</dbReference>
<evidence type="ECO:0000259" key="1">
    <source>
        <dbReference type="Pfam" id="PF07110"/>
    </source>
</evidence>
<accession>A0A094JDE6</accession>
<dbReference type="AlphaFoldDB" id="A0A094JDE6"/>
<gene>
    <name evidence="2" type="ORF">HR45_11275</name>
</gene>
<dbReference type="Gene3D" id="3.30.70.100">
    <property type="match status" value="1"/>
</dbReference>
<dbReference type="STRING" id="1515746.HR45_11275"/>
<dbReference type="Proteomes" id="UP000029264">
    <property type="component" value="Unassembled WGS sequence"/>
</dbReference>
<dbReference type="OrthoDB" id="6369070at2"/>
<dbReference type="InterPro" id="IPR009799">
    <property type="entry name" value="EthD_dom"/>
</dbReference>
<evidence type="ECO:0000313" key="3">
    <source>
        <dbReference type="Proteomes" id="UP000029264"/>
    </source>
</evidence>
<reference evidence="2 3" key="1">
    <citation type="submission" date="2014-06" db="EMBL/GenBank/DDBJ databases">
        <title>Shewanella sp. YQH10.</title>
        <authorList>
            <person name="Liu Y."/>
            <person name="Zeng R."/>
        </authorList>
    </citation>
    <scope>NUCLEOTIDE SEQUENCE [LARGE SCALE GENOMIC DNA]</scope>
    <source>
        <strain evidence="2 3">YQH10</strain>
    </source>
</reference>